<proteinExistence type="inferred from homology"/>
<dbReference type="GO" id="GO:0008270">
    <property type="term" value="F:zinc ion binding"/>
    <property type="evidence" value="ECO:0007669"/>
    <property type="project" value="InterPro"/>
</dbReference>
<keyword evidence="5" id="KW-0560">Oxidoreductase</keyword>
<dbReference type="PANTHER" id="PTHR43161">
    <property type="entry name" value="SORBITOL DEHYDROGENASE"/>
    <property type="match status" value="1"/>
</dbReference>
<evidence type="ECO:0000313" key="10">
    <source>
        <dbReference type="Proteomes" id="UP000325577"/>
    </source>
</evidence>
<sequence>MGKGGMSHGGGEGQDGEGEENMAAWLLAVKTLRIQPFILPPLGPHDVKVQMKAVGICGSDVHHFKNMRCANFVVKKPMVIGHECAGIIEEVGSEVKFLAKGDRVALEPGISCGRCTLCKDGRYNLCPEMKCFGSPPTNGSLANQVVHPASLCFKLPDNVSLEEGAMCEPLSVGVHACRRANVSPETKVLIMGAGPIGLVTMLAARAFGAPKIVIVDIDDRRLSFAKDLGADEIIRVSTNIQDVGDEVVKIGNAMGAGVDVSFDCVGFNKTMSTALNATRPGGKVCLVGLGQSEMTVPLTPAAAREVDVVGIFRYRNTWPLCIEFLRTGKIDVKPLITHRFRFTQEEVEKAFETSARGGDAIKVMFNL</sequence>
<evidence type="ECO:0000256" key="3">
    <source>
        <dbReference type="ARBA" id="ARBA00022723"/>
    </source>
</evidence>
<dbReference type="Proteomes" id="UP000325577">
    <property type="component" value="Linkage Group LG14"/>
</dbReference>
<dbReference type="Gene3D" id="3.40.50.720">
    <property type="entry name" value="NAD(P)-binding Rossmann-like Domain"/>
    <property type="match status" value="1"/>
</dbReference>
<evidence type="ECO:0000313" key="9">
    <source>
        <dbReference type="EMBL" id="KAA8539869.1"/>
    </source>
</evidence>
<keyword evidence="6" id="KW-0520">NAD</keyword>
<dbReference type="InterPro" id="IPR036291">
    <property type="entry name" value="NAD(P)-bd_dom_sf"/>
</dbReference>
<protein>
    <recommendedName>
        <fullName evidence="8">Enoyl reductase (ER) domain-containing protein</fullName>
    </recommendedName>
</protein>
<dbReference type="PROSITE" id="PS00059">
    <property type="entry name" value="ADH_ZINC"/>
    <property type="match status" value="1"/>
</dbReference>
<accession>A0A5J5BB24</accession>
<keyword evidence="3 7" id="KW-0479">Metal-binding</keyword>
<feature type="domain" description="Enoyl reductase (ER)" evidence="8">
    <location>
        <begin position="28"/>
        <end position="365"/>
    </location>
</feature>
<dbReference type="InterPro" id="IPR011032">
    <property type="entry name" value="GroES-like_sf"/>
</dbReference>
<evidence type="ECO:0000256" key="1">
    <source>
        <dbReference type="ARBA" id="ARBA00001947"/>
    </source>
</evidence>
<gene>
    <name evidence="9" type="ORF">F0562_026560</name>
</gene>
<evidence type="ECO:0000259" key="8">
    <source>
        <dbReference type="SMART" id="SM00829"/>
    </source>
</evidence>
<evidence type="ECO:0000256" key="5">
    <source>
        <dbReference type="ARBA" id="ARBA00023002"/>
    </source>
</evidence>
<dbReference type="GO" id="GO:0016616">
    <property type="term" value="F:oxidoreductase activity, acting on the CH-OH group of donors, NAD or NADP as acceptor"/>
    <property type="evidence" value="ECO:0007669"/>
    <property type="project" value="InterPro"/>
</dbReference>
<dbReference type="InterPro" id="IPR013154">
    <property type="entry name" value="ADH-like_N"/>
</dbReference>
<dbReference type="SUPFAM" id="SSF51735">
    <property type="entry name" value="NAD(P)-binding Rossmann-fold domains"/>
    <property type="match status" value="1"/>
</dbReference>
<dbReference type="InterPro" id="IPR045306">
    <property type="entry name" value="SDH-like"/>
</dbReference>
<comment type="cofactor">
    <cofactor evidence="1 7">
        <name>Zn(2+)</name>
        <dbReference type="ChEBI" id="CHEBI:29105"/>
    </cofactor>
</comment>
<dbReference type="PANTHER" id="PTHR43161:SF17">
    <property type="entry name" value="L-IDONATE 5-DEHYDROGENASE"/>
    <property type="match status" value="1"/>
</dbReference>
<evidence type="ECO:0000256" key="2">
    <source>
        <dbReference type="ARBA" id="ARBA00008072"/>
    </source>
</evidence>
<evidence type="ECO:0000256" key="4">
    <source>
        <dbReference type="ARBA" id="ARBA00022833"/>
    </source>
</evidence>
<dbReference type="SMART" id="SM00829">
    <property type="entry name" value="PKS_ER"/>
    <property type="match status" value="1"/>
</dbReference>
<dbReference type="SUPFAM" id="SSF50129">
    <property type="entry name" value="GroES-like"/>
    <property type="match status" value="1"/>
</dbReference>
<keyword evidence="4 7" id="KW-0862">Zinc</keyword>
<dbReference type="EMBL" id="CM018037">
    <property type="protein sequence ID" value="KAA8539869.1"/>
    <property type="molecule type" value="Genomic_DNA"/>
</dbReference>
<dbReference type="Pfam" id="PF00107">
    <property type="entry name" value="ADH_zinc_N"/>
    <property type="match status" value="1"/>
</dbReference>
<dbReference type="CDD" id="cd05285">
    <property type="entry name" value="sorbitol_DH"/>
    <property type="match status" value="1"/>
</dbReference>
<dbReference type="FunFam" id="3.40.50.720:FF:000068">
    <property type="entry name" value="Sorbitol dehydrogenase"/>
    <property type="match status" value="1"/>
</dbReference>
<comment type="similarity">
    <text evidence="2 7">Belongs to the zinc-containing alcohol dehydrogenase family.</text>
</comment>
<dbReference type="InterPro" id="IPR020843">
    <property type="entry name" value="ER"/>
</dbReference>
<dbReference type="InterPro" id="IPR013149">
    <property type="entry name" value="ADH-like_C"/>
</dbReference>
<dbReference type="InterPro" id="IPR002328">
    <property type="entry name" value="ADH_Zn_CS"/>
</dbReference>
<evidence type="ECO:0000256" key="6">
    <source>
        <dbReference type="ARBA" id="ARBA00023027"/>
    </source>
</evidence>
<organism evidence="9 10">
    <name type="scientific">Nyssa sinensis</name>
    <dbReference type="NCBI Taxonomy" id="561372"/>
    <lineage>
        <taxon>Eukaryota</taxon>
        <taxon>Viridiplantae</taxon>
        <taxon>Streptophyta</taxon>
        <taxon>Embryophyta</taxon>
        <taxon>Tracheophyta</taxon>
        <taxon>Spermatophyta</taxon>
        <taxon>Magnoliopsida</taxon>
        <taxon>eudicotyledons</taxon>
        <taxon>Gunneridae</taxon>
        <taxon>Pentapetalae</taxon>
        <taxon>asterids</taxon>
        <taxon>Cornales</taxon>
        <taxon>Nyssaceae</taxon>
        <taxon>Nyssa</taxon>
    </lineage>
</organism>
<keyword evidence="10" id="KW-1185">Reference proteome</keyword>
<evidence type="ECO:0000256" key="7">
    <source>
        <dbReference type="RuleBase" id="RU361277"/>
    </source>
</evidence>
<dbReference type="Pfam" id="PF08240">
    <property type="entry name" value="ADH_N"/>
    <property type="match status" value="1"/>
</dbReference>
<name>A0A5J5BB24_9ASTE</name>
<reference evidence="9 10" key="1">
    <citation type="submission" date="2019-09" db="EMBL/GenBank/DDBJ databases">
        <title>A chromosome-level genome assembly of the Chinese tupelo Nyssa sinensis.</title>
        <authorList>
            <person name="Yang X."/>
            <person name="Kang M."/>
            <person name="Yang Y."/>
            <person name="Xiong H."/>
            <person name="Wang M."/>
            <person name="Zhang Z."/>
            <person name="Wang Z."/>
            <person name="Wu H."/>
            <person name="Ma T."/>
            <person name="Liu J."/>
            <person name="Xi Z."/>
        </authorList>
    </citation>
    <scope>NUCLEOTIDE SEQUENCE [LARGE SCALE GENOMIC DNA]</scope>
    <source>
        <strain evidence="9">J267</strain>
        <tissue evidence="9">Leaf</tissue>
    </source>
</reference>
<dbReference type="AlphaFoldDB" id="A0A5J5BB24"/>
<dbReference type="Gene3D" id="3.90.180.10">
    <property type="entry name" value="Medium-chain alcohol dehydrogenases, catalytic domain"/>
    <property type="match status" value="1"/>
</dbReference>